<name>A0A8B6F1P5_MYTGA</name>
<dbReference type="GO" id="GO:0003824">
    <property type="term" value="F:catalytic activity"/>
    <property type="evidence" value="ECO:0007669"/>
    <property type="project" value="InterPro"/>
</dbReference>
<evidence type="ECO:0000313" key="3">
    <source>
        <dbReference type="Proteomes" id="UP000596742"/>
    </source>
</evidence>
<reference evidence="2" key="1">
    <citation type="submission" date="2018-11" db="EMBL/GenBank/DDBJ databases">
        <authorList>
            <person name="Alioto T."/>
            <person name="Alioto T."/>
        </authorList>
    </citation>
    <scope>NUCLEOTIDE SEQUENCE</scope>
</reference>
<dbReference type="InterPro" id="IPR005135">
    <property type="entry name" value="Endo/exonuclease/phosphatase"/>
</dbReference>
<keyword evidence="3" id="KW-1185">Reference proteome</keyword>
<proteinExistence type="predicted"/>
<protein>
    <recommendedName>
        <fullName evidence="1">Endonuclease/exonuclease/phosphatase domain-containing protein</fullName>
    </recommendedName>
</protein>
<dbReference type="Pfam" id="PF14529">
    <property type="entry name" value="Exo_endo_phos_2"/>
    <property type="match status" value="1"/>
</dbReference>
<organism evidence="2 3">
    <name type="scientific">Mytilus galloprovincialis</name>
    <name type="common">Mediterranean mussel</name>
    <dbReference type="NCBI Taxonomy" id="29158"/>
    <lineage>
        <taxon>Eukaryota</taxon>
        <taxon>Metazoa</taxon>
        <taxon>Spiralia</taxon>
        <taxon>Lophotrochozoa</taxon>
        <taxon>Mollusca</taxon>
        <taxon>Bivalvia</taxon>
        <taxon>Autobranchia</taxon>
        <taxon>Pteriomorphia</taxon>
        <taxon>Mytilida</taxon>
        <taxon>Mytiloidea</taxon>
        <taxon>Mytilidae</taxon>
        <taxon>Mytilinae</taxon>
        <taxon>Mytilus</taxon>
    </lineage>
</organism>
<gene>
    <name evidence="2" type="ORF">MGAL_10B068059</name>
</gene>
<dbReference type="Gene3D" id="3.60.10.10">
    <property type="entry name" value="Endonuclease/exonuclease/phosphatase"/>
    <property type="match status" value="1"/>
</dbReference>
<dbReference type="InterPro" id="IPR036691">
    <property type="entry name" value="Endo/exonu/phosph_ase_sf"/>
</dbReference>
<comment type="caution">
    <text evidence="2">The sequence shown here is derived from an EMBL/GenBank/DDBJ whole genome shotgun (WGS) entry which is preliminary data.</text>
</comment>
<dbReference type="OrthoDB" id="6175898at2759"/>
<accession>A0A8B6F1P5</accession>
<dbReference type="AlphaFoldDB" id="A0A8B6F1P5"/>
<sequence length="557" mass="64481">MNARAVLRKLPEGGSLRVDASGRIKPRIQRVQDQQQVRNENAKDDVINVPGFSWFGFNRVDIHKNAPKPSGGIGILVKTWILEHYNASVIDRSFDGILGLKLENRTNDSNFLVFACYLPPENSSRGRDAPSFFAHLLAQIYLNDECDAILLTGDFNSRIGSLPDTLNDIDCVPMRNTIDKSINQHGHEFIDFLNESKFCVLNGRFQGCDNFTSISTRGKSVVDYICVPHDVFDKCKKFEVLTAESIVNNNSLFGLLGGKSRLPDHSLLITEFTVTHFEQAVSTDNEMKRARFKINQIPLDFMSSEIRRNALMNIITDIEHSRETPENIDVIYENLCTEIIAEMTDKIPQYCNYNSKKRFRTKKPYWNETLTELWNKMRTCEKDFVKYSGRRNIKTTLRNNYMQARKCFDKNLRRAERTYRRTVAVEIETMTSKNPTDFWEKIRKLGPRSNKCIPQEVVDDNGTITRSEQKVLERWRCDFENLYNGLSSDEFDSEHYTQAKVHKNLLEENMEDPLYMPNNLLNENISRNEINSIVMQAKLRSASGYDENTIRCFKNFL</sequence>
<dbReference type="EMBL" id="UYJE01005972">
    <property type="protein sequence ID" value="VDI42051.1"/>
    <property type="molecule type" value="Genomic_DNA"/>
</dbReference>
<dbReference type="SUPFAM" id="SSF56219">
    <property type="entry name" value="DNase I-like"/>
    <property type="match status" value="1"/>
</dbReference>
<evidence type="ECO:0000313" key="2">
    <source>
        <dbReference type="EMBL" id="VDI42051.1"/>
    </source>
</evidence>
<evidence type="ECO:0000259" key="1">
    <source>
        <dbReference type="Pfam" id="PF14529"/>
    </source>
</evidence>
<dbReference type="Proteomes" id="UP000596742">
    <property type="component" value="Unassembled WGS sequence"/>
</dbReference>
<feature type="domain" description="Endonuclease/exonuclease/phosphatase" evidence="1">
    <location>
        <begin position="112"/>
        <end position="236"/>
    </location>
</feature>